<protein>
    <submittedName>
        <fullName evidence="1">HAD family hydrolase</fullName>
    </submittedName>
</protein>
<evidence type="ECO:0000313" key="1">
    <source>
        <dbReference type="EMBL" id="MCW9709096.1"/>
    </source>
</evidence>
<gene>
    <name evidence="1" type="ORF">J6I44_19705</name>
</gene>
<dbReference type="Pfam" id="PF00702">
    <property type="entry name" value="Hydrolase"/>
    <property type="match status" value="1"/>
</dbReference>
<dbReference type="Proteomes" id="UP001207918">
    <property type="component" value="Unassembled WGS sequence"/>
</dbReference>
<dbReference type="SFLD" id="SFLDS00003">
    <property type="entry name" value="Haloacid_Dehalogenase"/>
    <property type="match status" value="1"/>
</dbReference>
<dbReference type="SFLD" id="SFLDG01129">
    <property type="entry name" value="C1.5:_HAD__Beta-PGM__Phosphata"/>
    <property type="match status" value="1"/>
</dbReference>
<dbReference type="PANTHER" id="PTHR46191:SF2">
    <property type="entry name" value="HALOACID DEHALOGENASE-LIKE HYDROLASE DOMAIN-CONTAINING PROTEIN 3"/>
    <property type="match status" value="1"/>
</dbReference>
<organism evidence="1 2">
    <name type="scientific">Fodinibius salsisoli</name>
    <dbReference type="NCBI Taxonomy" id="2820877"/>
    <lineage>
        <taxon>Bacteria</taxon>
        <taxon>Pseudomonadati</taxon>
        <taxon>Balneolota</taxon>
        <taxon>Balneolia</taxon>
        <taxon>Balneolales</taxon>
        <taxon>Balneolaceae</taxon>
        <taxon>Fodinibius</taxon>
    </lineage>
</organism>
<evidence type="ECO:0000313" key="2">
    <source>
        <dbReference type="Proteomes" id="UP001207918"/>
    </source>
</evidence>
<dbReference type="InterPro" id="IPR036412">
    <property type="entry name" value="HAD-like_sf"/>
</dbReference>
<dbReference type="InterPro" id="IPR023214">
    <property type="entry name" value="HAD_sf"/>
</dbReference>
<dbReference type="RefSeq" id="WP_265767964.1">
    <property type="nucleotide sequence ID" value="NZ_JAGGJA010000022.1"/>
</dbReference>
<dbReference type="GO" id="GO:0016787">
    <property type="term" value="F:hydrolase activity"/>
    <property type="evidence" value="ECO:0007669"/>
    <property type="project" value="UniProtKB-KW"/>
</dbReference>
<reference evidence="1 2" key="1">
    <citation type="submission" date="2021-03" db="EMBL/GenBank/DDBJ databases">
        <title>Aliifodinibius sp. nov., a new bacterium isolated from saline soil.</title>
        <authorList>
            <person name="Galisteo C."/>
            <person name="De La Haba R."/>
            <person name="Sanchez-Porro C."/>
            <person name="Ventosa A."/>
        </authorList>
    </citation>
    <scope>NUCLEOTIDE SEQUENCE [LARGE SCALE GENOMIC DNA]</scope>
    <source>
        <strain evidence="1 2">1BSP15-2V2</strain>
    </source>
</reference>
<dbReference type="InterPro" id="IPR051828">
    <property type="entry name" value="HAD-like_hydrolase_domain"/>
</dbReference>
<comment type="caution">
    <text evidence="1">The sequence shown here is derived from an EMBL/GenBank/DDBJ whole genome shotgun (WGS) entry which is preliminary data.</text>
</comment>
<keyword evidence="2" id="KW-1185">Reference proteome</keyword>
<name>A0ABT3PTA4_9BACT</name>
<sequence>MNRAQLLKRIRDLTHPLSPISINHPQKLQPLQDIQCVAFDFYGTMFISAVGDIGIDEDQQSKSADYFTASLKDCGLTILHEQAGDRGQTLFKDTITAHISSAQTDGVDHPEPDVRTVWFEVLQKMQKEQLIAGSVTQGLALRFGIEFEFRINDIWPVPDLKKLLKNLLDDGLQLGIISNSQFYTPIAFEAFLGVSPAEFGFNPDLLVWSYQTGLKKPSEEFYKVFDRAANKEGLQPEQILYVGNDIRKDIRPAKNLGMRTALYVGDQRSIRHETRELDESDFQPDLIIRDLHQILQCLDS</sequence>
<dbReference type="EMBL" id="JAGGJA010000022">
    <property type="protein sequence ID" value="MCW9709096.1"/>
    <property type="molecule type" value="Genomic_DNA"/>
</dbReference>
<proteinExistence type="predicted"/>
<dbReference type="PANTHER" id="PTHR46191">
    <property type="match status" value="1"/>
</dbReference>
<dbReference type="SUPFAM" id="SSF56784">
    <property type="entry name" value="HAD-like"/>
    <property type="match status" value="1"/>
</dbReference>
<accession>A0ABT3PTA4</accession>
<dbReference type="Gene3D" id="3.40.50.1000">
    <property type="entry name" value="HAD superfamily/HAD-like"/>
    <property type="match status" value="1"/>
</dbReference>
<keyword evidence="1" id="KW-0378">Hydrolase</keyword>